<reference evidence="2" key="1">
    <citation type="journal article" date="2019" name="Int. J. Syst. Evol. Microbiol.">
        <title>The Global Catalogue of Microorganisms (GCM) 10K type strain sequencing project: providing services to taxonomists for standard genome sequencing and annotation.</title>
        <authorList>
            <consortium name="The Broad Institute Genomics Platform"/>
            <consortium name="The Broad Institute Genome Sequencing Center for Infectious Disease"/>
            <person name="Wu L."/>
            <person name="Ma J."/>
        </authorList>
    </citation>
    <scope>NUCLEOTIDE SEQUENCE [LARGE SCALE GENOMIC DNA]</scope>
    <source>
        <strain evidence="2">JCM 15910</strain>
    </source>
</reference>
<accession>A0ABP3XQR4</accession>
<gene>
    <name evidence="1" type="ORF">GCM10009115_32250</name>
</gene>
<organism evidence="1 2">
    <name type="scientific">Sphingopyxis soli</name>
    <dbReference type="NCBI Taxonomy" id="592051"/>
    <lineage>
        <taxon>Bacteria</taxon>
        <taxon>Pseudomonadati</taxon>
        <taxon>Pseudomonadota</taxon>
        <taxon>Alphaproteobacteria</taxon>
        <taxon>Sphingomonadales</taxon>
        <taxon>Sphingomonadaceae</taxon>
        <taxon>Sphingopyxis</taxon>
    </lineage>
</organism>
<dbReference type="EMBL" id="BAAAFE010000010">
    <property type="protein sequence ID" value="GAA0866851.1"/>
    <property type="molecule type" value="Genomic_DNA"/>
</dbReference>
<comment type="caution">
    <text evidence="1">The sequence shown here is derived from an EMBL/GenBank/DDBJ whole genome shotgun (WGS) entry which is preliminary data.</text>
</comment>
<evidence type="ECO:0000313" key="1">
    <source>
        <dbReference type="EMBL" id="GAA0866851.1"/>
    </source>
</evidence>
<name>A0ABP3XQR4_9SPHN</name>
<evidence type="ECO:0000313" key="2">
    <source>
        <dbReference type="Proteomes" id="UP001500738"/>
    </source>
</evidence>
<keyword evidence="2" id="KW-1185">Reference proteome</keyword>
<dbReference type="Proteomes" id="UP001500738">
    <property type="component" value="Unassembled WGS sequence"/>
</dbReference>
<protein>
    <submittedName>
        <fullName evidence="1">Uncharacterized protein</fullName>
    </submittedName>
</protein>
<proteinExistence type="predicted"/>
<sequence>MTGETARGPYEMAQDCRAMIPKLDAAIAAAKTQREAKALRKRRKLCRDLVRWCETRAGYIVPEGAKR</sequence>